<gene>
    <name evidence="2" type="ORF">E5352_11940</name>
</gene>
<dbReference type="RefSeq" id="WP_136005442.1">
    <property type="nucleotide sequence ID" value="NZ_SRYW01000009.1"/>
</dbReference>
<dbReference type="Proteomes" id="UP000306631">
    <property type="component" value="Unassembled WGS sequence"/>
</dbReference>
<sequence length="128" mass="13787">MASSNPAPEVVRIEVMDLDAGEVAVVAQLDQQPPTEWVEGLCRIVDLTPGMEEVAVRLDGYWLFFVGFGAGSGSAIHHRVAQLIASARDRGRGPRPAKKLRAASKKETPTPIADQRYTEGAAIHALQV</sequence>
<dbReference type="AlphaFoldDB" id="A0A4S2CYI2"/>
<feature type="region of interest" description="Disordered" evidence="1">
    <location>
        <begin position="87"/>
        <end position="113"/>
    </location>
</feature>
<comment type="caution">
    <text evidence="2">The sequence shown here is derived from an EMBL/GenBank/DDBJ whole genome shotgun (WGS) entry which is preliminary data.</text>
</comment>
<feature type="compositionally biased region" description="Basic residues" evidence="1">
    <location>
        <begin position="93"/>
        <end position="103"/>
    </location>
</feature>
<accession>A0A4S2CYI2</accession>
<dbReference type="EMBL" id="SRYW01000009">
    <property type="protein sequence ID" value="TGY33642.1"/>
    <property type="molecule type" value="Genomic_DNA"/>
</dbReference>
<protein>
    <submittedName>
        <fullName evidence="2">Uncharacterized protein</fullName>
    </submittedName>
</protein>
<organism evidence="2 3">
    <name type="scientific">Stenotrophomonas maltophilia</name>
    <name type="common">Pseudomonas maltophilia</name>
    <name type="synonym">Xanthomonas maltophilia</name>
    <dbReference type="NCBI Taxonomy" id="40324"/>
    <lineage>
        <taxon>Bacteria</taxon>
        <taxon>Pseudomonadati</taxon>
        <taxon>Pseudomonadota</taxon>
        <taxon>Gammaproteobacteria</taxon>
        <taxon>Lysobacterales</taxon>
        <taxon>Lysobacteraceae</taxon>
        <taxon>Stenotrophomonas</taxon>
        <taxon>Stenotrophomonas maltophilia group</taxon>
    </lineage>
</organism>
<proteinExistence type="predicted"/>
<dbReference type="OrthoDB" id="6046020at2"/>
<evidence type="ECO:0000313" key="3">
    <source>
        <dbReference type="Proteomes" id="UP000306631"/>
    </source>
</evidence>
<evidence type="ECO:0000313" key="2">
    <source>
        <dbReference type="EMBL" id="TGY33642.1"/>
    </source>
</evidence>
<name>A0A4S2CYI2_STEMA</name>
<evidence type="ECO:0000256" key="1">
    <source>
        <dbReference type="SAM" id="MobiDB-lite"/>
    </source>
</evidence>
<reference evidence="2 3" key="1">
    <citation type="submission" date="2019-04" db="EMBL/GenBank/DDBJ databases">
        <title>Microbes associate with the intestines of laboratory mice.</title>
        <authorList>
            <person name="Navarre W."/>
            <person name="Wong E."/>
            <person name="Huang K."/>
            <person name="Tropini C."/>
            <person name="Ng K."/>
            <person name="Yu B."/>
        </authorList>
    </citation>
    <scope>NUCLEOTIDE SEQUENCE [LARGE SCALE GENOMIC DNA]</scope>
    <source>
        <strain evidence="2 3">NM62_B4-13</strain>
    </source>
</reference>